<dbReference type="Proteomes" id="UP001151760">
    <property type="component" value="Unassembled WGS sequence"/>
</dbReference>
<evidence type="ECO:0000259" key="2">
    <source>
        <dbReference type="Pfam" id="PF07727"/>
    </source>
</evidence>
<dbReference type="Pfam" id="PF07727">
    <property type="entry name" value="RVT_2"/>
    <property type="match status" value="1"/>
</dbReference>
<reference evidence="3" key="2">
    <citation type="submission" date="2022-01" db="EMBL/GenBank/DDBJ databases">
        <authorList>
            <person name="Yamashiro T."/>
            <person name="Shiraishi A."/>
            <person name="Satake H."/>
            <person name="Nakayama K."/>
        </authorList>
    </citation>
    <scope>NUCLEOTIDE SEQUENCE</scope>
</reference>
<dbReference type="PANTHER" id="PTHR11439:SF489">
    <property type="entry name" value="RNA-DIRECTED DNA POLYMERASE"/>
    <property type="match status" value="1"/>
</dbReference>
<comment type="caution">
    <text evidence="3">The sequence shown here is derived from an EMBL/GenBank/DDBJ whole genome shotgun (WGS) entry which is preliminary data.</text>
</comment>
<evidence type="ECO:0000313" key="3">
    <source>
        <dbReference type="EMBL" id="GJT48243.1"/>
    </source>
</evidence>
<accession>A0ABQ5EBG7</accession>
<sequence>MFPFKTDTASIVSSDTSQELNHSNFFYNLSDEIPDTPYDEERVTNTPNGEGSNSSQDGSLTIDQSENEGQPVRRSERSSVFPNKYNEFVVDSKEASKDVEAMNKEMDALHRNDTWDITELLKDRNSIVYVDDIIVTGNNAYEIEIFKGILKTKFQIKDLGKLKYFLGIKVLETDQGLCLSQRKYCLDLLSDFRKLACKPSTISLEQNLSITNELTELDNVSDFCKKPLRSHLKIALKVLRNLKPILVELFILSSNPKASLEAFVDDNWAKCLVTWKSVTGFCIKLNGSLVS</sequence>
<protein>
    <submittedName>
        <fullName evidence="3">Ribonuclease H-like domain-containing protein</fullName>
    </submittedName>
</protein>
<proteinExistence type="predicted"/>
<gene>
    <name evidence="3" type="ORF">Tco_0974400</name>
</gene>
<name>A0ABQ5EBG7_9ASTR</name>
<evidence type="ECO:0000256" key="1">
    <source>
        <dbReference type="SAM" id="MobiDB-lite"/>
    </source>
</evidence>
<dbReference type="PANTHER" id="PTHR11439">
    <property type="entry name" value="GAG-POL-RELATED RETROTRANSPOSON"/>
    <property type="match status" value="1"/>
</dbReference>
<feature type="region of interest" description="Disordered" evidence="1">
    <location>
        <begin position="28"/>
        <end position="78"/>
    </location>
</feature>
<evidence type="ECO:0000313" key="4">
    <source>
        <dbReference type="Proteomes" id="UP001151760"/>
    </source>
</evidence>
<feature type="compositionally biased region" description="Polar residues" evidence="1">
    <location>
        <begin position="44"/>
        <end position="68"/>
    </location>
</feature>
<dbReference type="EMBL" id="BQNB010016137">
    <property type="protein sequence ID" value="GJT48243.1"/>
    <property type="molecule type" value="Genomic_DNA"/>
</dbReference>
<feature type="domain" description="Reverse transcriptase Ty1/copia-type" evidence="2">
    <location>
        <begin position="128"/>
        <end position="204"/>
    </location>
</feature>
<keyword evidence="4" id="KW-1185">Reference proteome</keyword>
<reference evidence="3" key="1">
    <citation type="journal article" date="2022" name="Int. J. Mol. Sci.">
        <title>Draft Genome of Tanacetum Coccineum: Genomic Comparison of Closely Related Tanacetum-Family Plants.</title>
        <authorList>
            <person name="Yamashiro T."/>
            <person name="Shiraishi A."/>
            <person name="Nakayama K."/>
            <person name="Satake H."/>
        </authorList>
    </citation>
    <scope>NUCLEOTIDE SEQUENCE</scope>
</reference>
<dbReference type="InterPro" id="IPR013103">
    <property type="entry name" value="RVT_2"/>
</dbReference>
<organism evidence="3 4">
    <name type="scientific">Tanacetum coccineum</name>
    <dbReference type="NCBI Taxonomy" id="301880"/>
    <lineage>
        <taxon>Eukaryota</taxon>
        <taxon>Viridiplantae</taxon>
        <taxon>Streptophyta</taxon>
        <taxon>Embryophyta</taxon>
        <taxon>Tracheophyta</taxon>
        <taxon>Spermatophyta</taxon>
        <taxon>Magnoliopsida</taxon>
        <taxon>eudicotyledons</taxon>
        <taxon>Gunneridae</taxon>
        <taxon>Pentapetalae</taxon>
        <taxon>asterids</taxon>
        <taxon>campanulids</taxon>
        <taxon>Asterales</taxon>
        <taxon>Asteraceae</taxon>
        <taxon>Asteroideae</taxon>
        <taxon>Anthemideae</taxon>
        <taxon>Anthemidinae</taxon>
        <taxon>Tanacetum</taxon>
    </lineage>
</organism>